<dbReference type="GO" id="GO:0043005">
    <property type="term" value="C:neuron projection"/>
    <property type="evidence" value="ECO:0007669"/>
    <property type="project" value="TreeGrafter"/>
</dbReference>
<dbReference type="GO" id="GO:0045202">
    <property type="term" value="C:synapse"/>
    <property type="evidence" value="ECO:0007669"/>
    <property type="project" value="TreeGrafter"/>
</dbReference>
<dbReference type="GO" id="GO:0030041">
    <property type="term" value="P:actin filament polymerization"/>
    <property type="evidence" value="ECO:0007669"/>
    <property type="project" value="TreeGrafter"/>
</dbReference>
<proteinExistence type="predicted"/>
<dbReference type="GO" id="GO:0051017">
    <property type="term" value="P:actin filament bundle assembly"/>
    <property type="evidence" value="ECO:0007669"/>
    <property type="project" value="TreeGrafter"/>
</dbReference>
<reference evidence="2 3" key="1">
    <citation type="journal article" date="2021" name="Sci. Rep.">
        <title>Chromosome anchoring in Senegalese sole (Solea senegalensis) reveals sex-associated markers and genome rearrangements in flatfish.</title>
        <authorList>
            <person name="Guerrero-Cozar I."/>
            <person name="Gomez-Garrido J."/>
            <person name="Berbel C."/>
            <person name="Martinez-Blanch J.F."/>
            <person name="Alioto T."/>
            <person name="Claros M.G."/>
            <person name="Gagnaire P.A."/>
            <person name="Manchado M."/>
        </authorList>
    </citation>
    <scope>NUCLEOTIDE SEQUENCE [LARGE SCALE GENOMIC DNA]</scope>
    <source>
        <strain evidence="2">Sse05_10M</strain>
    </source>
</reference>
<dbReference type="Pfam" id="PF06625">
    <property type="entry name" value="DUF1151"/>
    <property type="match status" value="1"/>
</dbReference>
<dbReference type="Proteomes" id="UP000693946">
    <property type="component" value="Linkage Group LG11"/>
</dbReference>
<dbReference type="EMBL" id="JAGKHQ010000003">
    <property type="protein sequence ID" value="KAG7519977.1"/>
    <property type="molecule type" value="Genomic_DNA"/>
</dbReference>
<evidence type="ECO:0000313" key="2">
    <source>
        <dbReference type="EMBL" id="KAG7519977.1"/>
    </source>
</evidence>
<keyword evidence="3" id="KW-1185">Reference proteome</keyword>
<protein>
    <recommendedName>
        <fullName evidence="4">Protein FAM107B</fullName>
    </recommendedName>
</protein>
<dbReference type="PANTHER" id="PTHR16768">
    <property type="entry name" value="DOWN REGULATED IN RENAL CARCINOMA 1/TU3A"/>
    <property type="match status" value="1"/>
</dbReference>
<gene>
    <name evidence="2" type="ORF">JOB18_020422</name>
</gene>
<evidence type="ECO:0000256" key="1">
    <source>
        <dbReference type="ARBA" id="ARBA00023054"/>
    </source>
</evidence>
<sequence>MKDQYDSAVTQYDGEPGAIMSLNGSLPNNGNHAHMDVPVAPSYRMINTTQTNNHRKGNEVQAEARSGHSTPVKSLRTHNELHKELLLTHKKGLALSSRSELQQVLERRKRVQSDQVDEGQSRTPLEDVLLRRQQKQLEKEKKHGEKEQEEAQLMEFVRVRQNLRKIHSVIQNKAGNF</sequence>
<accession>A0AAV6SSI5</accession>
<dbReference type="AlphaFoldDB" id="A0AAV6SSI5"/>
<evidence type="ECO:0008006" key="4">
    <source>
        <dbReference type="Google" id="ProtNLM"/>
    </source>
</evidence>
<dbReference type="GO" id="GO:0032956">
    <property type="term" value="P:regulation of actin cytoskeleton organization"/>
    <property type="evidence" value="ECO:0007669"/>
    <property type="project" value="TreeGrafter"/>
</dbReference>
<dbReference type="InterPro" id="IPR009533">
    <property type="entry name" value="FAM107"/>
</dbReference>
<dbReference type="GO" id="GO:0001725">
    <property type="term" value="C:stress fiber"/>
    <property type="evidence" value="ECO:0007669"/>
    <property type="project" value="TreeGrafter"/>
</dbReference>
<evidence type="ECO:0000313" key="3">
    <source>
        <dbReference type="Proteomes" id="UP000693946"/>
    </source>
</evidence>
<comment type="caution">
    <text evidence="2">The sequence shown here is derived from an EMBL/GenBank/DDBJ whole genome shotgun (WGS) entry which is preliminary data.</text>
</comment>
<organism evidence="2 3">
    <name type="scientific">Solea senegalensis</name>
    <name type="common">Senegalese sole</name>
    <dbReference type="NCBI Taxonomy" id="28829"/>
    <lineage>
        <taxon>Eukaryota</taxon>
        <taxon>Metazoa</taxon>
        <taxon>Chordata</taxon>
        <taxon>Craniata</taxon>
        <taxon>Vertebrata</taxon>
        <taxon>Euteleostomi</taxon>
        <taxon>Actinopterygii</taxon>
        <taxon>Neopterygii</taxon>
        <taxon>Teleostei</taxon>
        <taxon>Neoteleostei</taxon>
        <taxon>Acanthomorphata</taxon>
        <taxon>Carangaria</taxon>
        <taxon>Pleuronectiformes</taxon>
        <taxon>Pleuronectoidei</taxon>
        <taxon>Soleidae</taxon>
        <taxon>Solea</taxon>
    </lineage>
</organism>
<name>A0AAV6SSI5_SOLSE</name>
<dbReference type="PANTHER" id="PTHR16768:SF4">
    <property type="entry name" value="PROTEIN FAM107B ISOFORM X1"/>
    <property type="match status" value="1"/>
</dbReference>
<keyword evidence="1" id="KW-0175">Coiled coil</keyword>